<gene>
    <name evidence="2" type="ORF">KTC_36980</name>
</gene>
<dbReference type="SUPFAM" id="SSF54427">
    <property type="entry name" value="NTF2-like"/>
    <property type="match status" value="1"/>
</dbReference>
<reference evidence="2" key="1">
    <citation type="submission" date="2018-12" db="EMBL/GenBank/DDBJ databases">
        <title>Novel natural products biosynthetic potential of the class Ktedonobacteria.</title>
        <authorList>
            <person name="Zheng Y."/>
            <person name="Saitou A."/>
            <person name="Wang C.M."/>
            <person name="Toyoda A."/>
            <person name="Minakuchi Y."/>
            <person name="Sekiguchi Y."/>
            <person name="Ueda K."/>
            <person name="Takano H."/>
            <person name="Sakai Y."/>
            <person name="Yokota A."/>
            <person name="Yabe S."/>
        </authorList>
    </citation>
    <scope>NUCLEOTIDE SEQUENCE</scope>
    <source>
        <strain evidence="2">COM3</strain>
    </source>
</reference>
<dbReference type="InterPro" id="IPR032710">
    <property type="entry name" value="NTF2-like_dom_sf"/>
</dbReference>
<dbReference type="AlphaFoldDB" id="A0A455SKN3"/>
<name>A0A455SKN3_9CHLR</name>
<accession>A0A455SKN3</accession>
<protein>
    <submittedName>
        <fullName evidence="2">Polyketide cyclase</fullName>
    </submittedName>
</protein>
<organism evidence="2">
    <name type="scientific">Thermosporothrix sp. COM3</name>
    <dbReference type="NCBI Taxonomy" id="2490863"/>
    <lineage>
        <taxon>Bacteria</taxon>
        <taxon>Bacillati</taxon>
        <taxon>Chloroflexota</taxon>
        <taxon>Ktedonobacteria</taxon>
        <taxon>Ktedonobacterales</taxon>
        <taxon>Thermosporotrichaceae</taxon>
        <taxon>Thermosporothrix</taxon>
    </lineage>
</organism>
<dbReference type="Gene3D" id="3.10.450.50">
    <property type="match status" value="1"/>
</dbReference>
<feature type="domain" description="SnoaL-like" evidence="1">
    <location>
        <begin position="8"/>
        <end position="101"/>
    </location>
</feature>
<dbReference type="InterPro" id="IPR037401">
    <property type="entry name" value="SnoaL-like"/>
</dbReference>
<evidence type="ECO:0000313" key="2">
    <source>
        <dbReference type="EMBL" id="BBH88947.1"/>
    </source>
</evidence>
<dbReference type="Pfam" id="PF12680">
    <property type="entry name" value="SnoaL_2"/>
    <property type="match status" value="1"/>
</dbReference>
<proteinExistence type="predicted"/>
<evidence type="ECO:0000259" key="1">
    <source>
        <dbReference type="Pfam" id="PF12680"/>
    </source>
</evidence>
<dbReference type="EMBL" id="AP019376">
    <property type="protein sequence ID" value="BBH88947.1"/>
    <property type="molecule type" value="Genomic_DNA"/>
</dbReference>
<sequence length="124" mass="14879">MHSSHDLIERFWQTMSERRFEDLAVFLHDDFTCEWPQTRERIRGKENYIAVNANYPGEWTITIHRILASENEAVTLCTMAFQGQQETAISFFELRDSLIVKEVDYWPEPYTAPDWRAQWVEMMQ</sequence>